<dbReference type="InterPro" id="IPR028939">
    <property type="entry name" value="P5C_Rdtase_cat_N"/>
</dbReference>
<dbReference type="InterPro" id="IPR053790">
    <property type="entry name" value="P5CR-like_CS"/>
</dbReference>
<keyword evidence="2" id="KW-0963">Cytoplasm</keyword>
<evidence type="ECO:0000313" key="7">
    <source>
        <dbReference type="Proteomes" id="UP000515847"/>
    </source>
</evidence>
<dbReference type="SUPFAM" id="SSF51735">
    <property type="entry name" value="NAD(P)-binding Rossmann-fold domains"/>
    <property type="match status" value="1"/>
</dbReference>
<comment type="catalytic activity">
    <reaction evidence="2">
        <text>L-proline + NADP(+) = (S)-1-pyrroline-5-carboxylate + NADPH + 2 H(+)</text>
        <dbReference type="Rhea" id="RHEA:14109"/>
        <dbReference type="ChEBI" id="CHEBI:15378"/>
        <dbReference type="ChEBI" id="CHEBI:17388"/>
        <dbReference type="ChEBI" id="CHEBI:57783"/>
        <dbReference type="ChEBI" id="CHEBI:58349"/>
        <dbReference type="ChEBI" id="CHEBI:60039"/>
        <dbReference type="EC" id="1.5.1.2"/>
    </reaction>
</comment>
<keyword evidence="2 3" id="KW-0521">NADP</keyword>
<sequence length="283" mass="30999">MKRAKEERPEMKKIGFIGTGSLGSMLIRGFVRNGVIGPENINVINRSPEKPLRLKEEGFSLRIYSNYRELINDSEIIFICVKPNDLPQVLERTGRVFPQTKLVVSTLLAPSLSDLEQIIDGKLIRIYPSVTQSTGRGVTIVTWGQAIGNQDRTVFLPYLNALGKYYVLPENLYRAAGDITSCGPAFMAAMVGALAEEGIKHGISPEIAGEMAVETMLGTALLLLERKLTFSELISQVATPGGCTAEGLKILEKSLPGIMDEIYEATCNRQEAVSESVRKALSH</sequence>
<dbReference type="InterPro" id="IPR036291">
    <property type="entry name" value="NAD(P)-bd_dom_sf"/>
</dbReference>
<reference evidence="6 7" key="1">
    <citation type="journal article" date="2019" name="Front. Microbiol.">
        <title>Thermoanaerosceptrum fracticalcis gen. nov. sp. nov., a Novel Fumarate-Fermenting Microorganism From a Deep Fractured Carbonate Aquifer of the US Great Basin.</title>
        <authorList>
            <person name="Hamilton-Brehm S.D."/>
            <person name="Stewart L.E."/>
            <person name="Zavarin M."/>
            <person name="Caldwell M."/>
            <person name="Lawson P.A."/>
            <person name="Onstott T.C."/>
            <person name="Grzymski J."/>
            <person name="Neveux I."/>
            <person name="Lollar B.S."/>
            <person name="Russell C.E."/>
            <person name="Moser D.P."/>
        </authorList>
    </citation>
    <scope>NUCLEOTIDE SEQUENCE [LARGE SCALE GENOMIC DNA]</scope>
    <source>
        <strain evidence="6 7">DRI-13</strain>
    </source>
</reference>
<gene>
    <name evidence="2" type="primary">proC</name>
    <name evidence="6" type="ORF">BR63_17695</name>
</gene>
<feature type="binding site" evidence="3">
    <location>
        <begin position="17"/>
        <end position="22"/>
    </location>
    <ligand>
        <name>NADP(+)</name>
        <dbReference type="ChEBI" id="CHEBI:58349"/>
    </ligand>
</feature>
<comment type="catalytic activity">
    <reaction evidence="2">
        <text>L-proline + NAD(+) = (S)-1-pyrroline-5-carboxylate + NADH + 2 H(+)</text>
        <dbReference type="Rhea" id="RHEA:14105"/>
        <dbReference type="ChEBI" id="CHEBI:15378"/>
        <dbReference type="ChEBI" id="CHEBI:17388"/>
        <dbReference type="ChEBI" id="CHEBI:57540"/>
        <dbReference type="ChEBI" id="CHEBI:57945"/>
        <dbReference type="ChEBI" id="CHEBI:60039"/>
        <dbReference type="EC" id="1.5.1.2"/>
    </reaction>
</comment>
<dbReference type="UniPathway" id="UPA00098">
    <property type="reaction ID" value="UER00361"/>
</dbReference>
<comment type="pathway">
    <text evidence="2">Amino-acid biosynthesis; L-proline biosynthesis; L-proline from L-glutamate 5-semialdehyde: step 1/1.</text>
</comment>
<comment type="subcellular location">
    <subcellularLocation>
        <location evidence="2">Cytoplasm</location>
    </subcellularLocation>
</comment>
<evidence type="ECO:0000313" key="6">
    <source>
        <dbReference type="EMBL" id="QNB47929.1"/>
    </source>
</evidence>
<dbReference type="KEGG" id="tfr:BR63_17695"/>
<dbReference type="Pfam" id="PF14748">
    <property type="entry name" value="P5CR_dimer"/>
    <property type="match status" value="1"/>
</dbReference>
<dbReference type="AlphaFoldDB" id="A0A7G6E775"/>
<dbReference type="Proteomes" id="UP000515847">
    <property type="component" value="Chromosome"/>
</dbReference>
<dbReference type="GO" id="GO:0055129">
    <property type="term" value="P:L-proline biosynthetic process"/>
    <property type="evidence" value="ECO:0007669"/>
    <property type="project" value="UniProtKB-UniRule"/>
</dbReference>
<evidence type="ECO:0000259" key="5">
    <source>
        <dbReference type="Pfam" id="PF14748"/>
    </source>
</evidence>
<keyword evidence="2" id="KW-0641">Proline biosynthesis</keyword>
<dbReference type="InterPro" id="IPR029036">
    <property type="entry name" value="P5CR_dimer"/>
</dbReference>
<protein>
    <recommendedName>
        <fullName evidence="2">Pyrroline-5-carboxylate reductase</fullName>
        <shortName evidence="2">P5C reductase</shortName>
        <shortName evidence="2">P5CR</shortName>
        <ecNumber evidence="2">1.5.1.2</ecNumber>
    </recommendedName>
    <alternativeName>
        <fullName evidence="2">PCA reductase</fullName>
    </alternativeName>
</protein>
<evidence type="ECO:0000259" key="4">
    <source>
        <dbReference type="Pfam" id="PF03807"/>
    </source>
</evidence>
<dbReference type="EMBL" id="CP045798">
    <property type="protein sequence ID" value="QNB47929.1"/>
    <property type="molecule type" value="Genomic_DNA"/>
</dbReference>
<dbReference type="PANTHER" id="PTHR11645">
    <property type="entry name" value="PYRROLINE-5-CARBOXYLATE REDUCTASE"/>
    <property type="match status" value="1"/>
</dbReference>
<dbReference type="HAMAP" id="MF_01925">
    <property type="entry name" value="P5C_reductase"/>
    <property type="match status" value="1"/>
</dbReference>
<dbReference type="PROSITE" id="PS00521">
    <property type="entry name" value="P5CR"/>
    <property type="match status" value="1"/>
</dbReference>
<name>A0A7G6E775_THEFR</name>
<comment type="function">
    <text evidence="2">Catalyzes the reduction of 1-pyrroline-5-carboxylate (PCA) to L-proline.</text>
</comment>
<proteinExistence type="inferred from homology"/>
<evidence type="ECO:0000256" key="2">
    <source>
        <dbReference type="HAMAP-Rule" id="MF_01925"/>
    </source>
</evidence>
<dbReference type="PIRSF" id="PIRSF000193">
    <property type="entry name" value="Pyrrol-5-carb_rd"/>
    <property type="match status" value="1"/>
</dbReference>
<dbReference type="GO" id="GO:0005737">
    <property type="term" value="C:cytoplasm"/>
    <property type="evidence" value="ECO:0007669"/>
    <property type="project" value="UniProtKB-SubCell"/>
</dbReference>
<feature type="domain" description="Pyrroline-5-carboxylate reductase dimerisation" evidence="5">
    <location>
        <begin position="170"/>
        <end position="271"/>
    </location>
</feature>
<dbReference type="Gene3D" id="1.10.3730.10">
    <property type="entry name" value="ProC C-terminal domain-like"/>
    <property type="match status" value="1"/>
</dbReference>
<organism evidence="6 7">
    <name type="scientific">Thermanaerosceptrum fracticalcis</name>
    <dbReference type="NCBI Taxonomy" id="1712410"/>
    <lineage>
        <taxon>Bacteria</taxon>
        <taxon>Bacillati</taxon>
        <taxon>Bacillota</taxon>
        <taxon>Clostridia</taxon>
        <taxon>Eubacteriales</taxon>
        <taxon>Peptococcaceae</taxon>
        <taxon>Thermanaerosceptrum</taxon>
    </lineage>
</organism>
<dbReference type="EC" id="1.5.1.2" evidence="2"/>
<keyword evidence="7" id="KW-1185">Reference proteome</keyword>
<evidence type="ECO:0000256" key="3">
    <source>
        <dbReference type="PIRSR" id="PIRSR000193-1"/>
    </source>
</evidence>
<dbReference type="GO" id="GO:0004735">
    <property type="term" value="F:pyrroline-5-carboxylate reductase activity"/>
    <property type="evidence" value="ECO:0007669"/>
    <property type="project" value="UniProtKB-UniRule"/>
</dbReference>
<keyword evidence="2" id="KW-0560">Oxidoreductase</keyword>
<feature type="domain" description="Pyrroline-5-carboxylate reductase catalytic N-terminal" evidence="4">
    <location>
        <begin position="13"/>
        <end position="107"/>
    </location>
</feature>
<dbReference type="SUPFAM" id="SSF48179">
    <property type="entry name" value="6-phosphogluconate dehydrogenase C-terminal domain-like"/>
    <property type="match status" value="1"/>
</dbReference>
<keyword evidence="2" id="KW-0028">Amino-acid biosynthesis</keyword>
<accession>A0A7G6E775</accession>
<evidence type="ECO:0000256" key="1">
    <source>
        <dbReference type="ARBA" id="ARBA00005525"/>
    </source>
</evidence>
<dbReference type="Gene3D" id="3.40.50.720">
    <property type="entry name" value="NAD(P)-binding Rossmann-like Domain"/>
    <property type="match status" value="1"/>
</dbReference>
<dbReference type="PANTHER" id="PTHR11645:SF53">
    <property type="entry name" value="PYRROLINE-5-CARBOXYLATE REDUCTASE 3"/>
    <property type="match status" value="1"/>
</dbReference>
<comment type="similarity">
    <text evidence="1 2">Belongs to the pyrroline-5-carboxylate reductase family.</text>
</comment>
<dbReference type="Pfam" id="PF03807">
    <property type="entry name" value="F420_oxidored"/>
    <property type="match status" value="1"/>
</dbReference>
<dbReference type="InterPro" id="IPR000304">
    <property type="entry name" value="Pyrroline-COOH_reductase"/>
</dbReference>
<dbReference type="InterPro" id="IPR008927">
    <property type="entry name" value="6-PGluconate_DH-like_C_sf"/>
</dbReference>